<dbReference type="Proteomes" id="UP001177260">
    <property type="component" value="Unassembled WGS sequence"/>
</dbReference>
<accession>A0ACC3B9H1</accession>
<comment type="caution">
    <text evidence="1">The sequence shown here is derived from an EMBL/GenBank/DDBJ whole genome shotgun (WGS) entry which is preliminary data.</text>
</comment>
<proteinExistence type="predicted"/>
<name>A0ACC3B9H1_9EURO</name>
<organism evidence="1 2">
    <name type="scientific">Aspergillus melleus</name>
    <dbReference type="NCBI Taxonomy" id="138277"/>
    <lineage>
        <taxon>Eukaryota</taxon>
        <taxon>Fungi</taxon>
        <taxon>Dikarya</taxon>
        <taxon>Ascomycota</taxon>
        <taxon>Pezizomycotina</taxon>
        <taxon>Eurotiomycetes</taxon>
        <taxon>Eurotiomycetidae</taxon>
        <taxon>Eurotiales</taxon>
        <taxon>Aspergillaceae</taxon>
        <taxon>Aspergillus</taxon>
        <taxon>Aspergillus subgen. Circumdati</taxon>
    </lineage>
</organism>
<reference evidence="1 2" key="1">
    <citation type="journal article" date="2023" name="ACS Omega">
        <title>Identification of the Neoaspergillic Acid Biosynthesis Gene Cluster by Establishing an In Vitro CRISPR-Ribonucleoprotein Genetic System in Aspergillus melleus.</title>
        <authorList>
            <person name="Yuan B."/>
            <person name="Grau M.F."/>
            <person name="Murata R.M."/>
            <person name="Torok T."/>
            <person name="Venkateswaran K."/>
            <person name="Stajich J.E."/>
            <person name="Wang C.C.C."/>
        </authorList>
    </citation>
    <scope>NUCLEOTIDE SEQUENCE [LARGE SCALE GENOMIC DNA]</scope>
    <source>
        <strain evidence="1 2">IMV 1140</strain>
    </source>
</reference>
<sequence length="661" mass="72682">MSLLSHEPTKNINSNQQDHHSSPLGPTPTASSLGSTPNPGSLPYHPVGDGAREVHGSSSKAQYEGESSLFAHAVFASRFLQDAVDNATNAEVAHEMETVLDSLRVAVQSGKQHSDTLDSLYPHATSIPPGSTTRNLPLPPTDKVFMCLRMATECPQVATLWLGDFIRPSQFNGYFIKVASPGPATEADLIIVHCGLFWLFCECSKAVVDEETKQDYNVQAFHCEGNLQAVLANLRFHQPTNMDFAYAMGLAALYCLQKSKPSAAWNFINSASHIIQALGLQHNAPAGIEGAEDKAQKKDLFWTIYMTEKMLSLRLGRSSSFRDQDITLTRSGMRRPGSTFLAELAPGWINMASIQGRIYDEIYSPGALMQSPHIRTFRAQALAEELKSVMQHAQDIHVSYPGQDHYTVANGQVLGLDFHEIARLSDRVIGLSMLTLIYRSIAPENPSTSAFCNECIGAARDTLREHDRCVALITKAQGKTVFLEAYINWTISQSPFIPFIILFCHIIETSDASDLEHMIGLVQTLESTSSESAYRMCSRQRRLFRALYDVAAKYVEVKSCAHGAQPGMSWSMESLGLQAINSAGNAEYPRTIDSVDVPTSHMSLRDEAVGEGIGVVDGLVGPWALQNLAGGDVDMEMDLSGAQLWDWFNKNQSIMRMLEDV</sequence>
<evidence type="ECO:0000313" key="1">
    <source>
        <dbReference type="EMBL" id="KAK1147148.1"/>
    </source>
</evidence>
<gene>
    <name evidence="1" type="ORF">N8T08_001887</name>
</gene>
<evidence type="ECO:0000313" key="2">
    <source>
        <dbReference type="Proteomes" id="UP001177260"/>
    </source>
</evidence>
<dbReference type="EMBL" id="JAOPJF010000013">
    <property type="protein sequence ID" value="KAK1147148.1"/>
    <property type="molecule type" value="Genomic_DNA"/>
</dbReference>
<keyword evidence="2" id="KW-1185">Reference proteome</keyword>
<protein>
    <submittedName>
        <fullName evidence="1">Uncharacterized protein</fullName>
    </submittedName>
</protein>